<dbReference type="PANTHER" id="PTHR47545">
    <property type="entry name" value="MULTIFUNCTIONAL CCA PROTEIN"/>
    <property type="match status" value="1"/>
</dbReference>
<dbReference type="InterPro" id="IPR043519">
    <property type="entry name" value="NT_sf"/>
</dbReference>
<dbReference type="SMART" id="SM00471">
    <property type="entry name" value="HDc"/>
    <property type="match status" value="1"/>
</dbReference>
<accession>A0A1H6FTQ7</accession>
<evidence type="ECO:0000256" key="7">
    <source>
        <dbReference type="ARBA" id="ARBA00022723"/>
    </source>
</evidence>
<proteinExistence type="inferred from homology"/>
<comment type="similarity">
    <text evidence="2 11">Belongs to the tRNA nucleotidyltransferase/poly(A) polymerase family.</text>
</comment>
<dbReference type="GO" id="GO:0016779">
    <property type="term" value="F:nucleotidyltransferase activity"/>
    <property type="evidence" value="ECO:0007669"/>
    <property type="project" value="UniProtKB-KW"/>
</dbReference>
<keyword evidence="4 11" id="KW-0808">Transferase</keyword>
<dbReference type="GO" id="GO:0008033">
    <property type="term" value="P:tRNA processing"/>
    <property type="evidence" value="ECO:0007669"/>
    <property type="project" value="UniProtKB-KW"/>
</dbReference>
<evidence type="ECO:0000313" key="14">
    <source>
        <dbReference type="Proteomes" id="UP000222056"/>
    </source>
</evidence>
<keyword evidence="7" id="KW-0479">Metal-binding</keyword>
<evidence type="ECO:0000256" key="2">
    <source>
        <dbReference type="ARBA" id="ARBA00007265"/>
    </source>
</evidence>
<evidence type="ECO:0000259" key="12">
    <source>
        <dbReference type="PROSITE" id="PS51831"/>
    </source>
</evidence>
<dbReference type="Gene3D" id="1.10.3090.10">
    <property type="entry name" value="cca-adding enzyme, domain 2"/>
    <property type="match status" value="1"/>
</dbReference>
<keyword evidence="14" id="KW-1185">Reference proteome</keyword>
<dbReference type="STRING" id="29539.SAMN02745716_1310"/>
<dbReference type="SUPFAM" id="SSF81891">
    <property type="entry name" value="Poly A polymerase C-terminal region-like"/>
    <property type="match status" value="1"/>
</dbReference>
<dbReference type="Pfam" id="PF12627">
    <property type="entry name" value="PolyA_pol_RNAbd"/>
    <property type="match status" value="1"/>
</dbReference>
<dbReference type="CDD" id="cd00077">
    <property type="entry name" value="HDc"/>
    <property type="match status" value="1"/>
</dbReference>
<dbReference type="NCBIfam" id="TIGR00277">
    <property type="entry name" value="HDIG"/>
    <property type="match status" value="1"/>
</dbReference>
<evidence type="ECO:0000256" key="9">
    <source>
        <dbReference type="ARBA" id="ARBA00022842"/>
    </source>
</evidence>
<dbReference type="Pfam" id="PF01966">
    <property type="entry name" value="HD"/>
    <property type="match status" value="1"/>
</dbReference>
<evidence type="ECO:0000256" key="1">
    <source>
        <dbReference type="ARBA" id="ARBA00001946"/>
    </source>
</evidence>
<dbReference type="GO" id="GO:0046872">
    <property type="term" value="F:metal ion binding"/>
    <property type="evidence" value="ECO:0007669"/>
    <property type="project" value="UniProtKB-KW"/>
</dbReference>
<dbReference type="EMBL" id="FNWJ01000002">
    <property type="protein sequence ID" value="SEH13772.1"/>
    <property type="molecule type" value="Genomic_DNA"/>
</dbReference>
<keyword evidence="10 11" id="KW-0694">RNA-binding</keyword>
<evidence type="ECO:0000256" key="8">
    <source>
        <dbReference type="ARBA" id="ARBA00022741"/>
    </source>
</evidence>
<dbReference type="InterPro" id="IPR050124">
    <property type="entry name" value="tRNA_CCA-adding_enzyme"/>
</dbReference>
<evidence type="ECO:0000313" key="13">
    <source>
        <dbReference type="EMBL" id="SEH13772.1"/>
    </source>
</evidence>
<evidence type="ECO:0000256" key="4">
    <source>
        <dbReference type="ARBA" id="ARBA00022679"/>
    </source>
</evidence>
<feature type="domain" description="HD" evidence="12">
    <location>
        <begin position="272"/>
        <end position="423"/>
    </location>
</feature>
<dbReference type="InterPro" id="IPR002646">
    <property type="entry name" value="PolA_pol_head_dom"/>
</dbReference>
<evidence type="ECO:0000256" key="5">
    <source>
        <dbReference type="ARBA" id="ARBA00022694"/>
    </source>
</evidence>
<keyword evidence="9" id="KW-0460">Magnesium</keyword>
<name>A0A1H6FTQ7_THEAL</name>
<comment type="cofactor">
    <cofactor evidence="1">
        <name>Mg(2+)</name>
        <dbReference type="ChEBI" id="CHEBI:18420"/>
    </cofactor>
</comment>
<dbReference type="InterPro" id="IPR032828">
    <property type="entry name" value="PolyA_RNA-bd"/>
</dbReference>
<evidence type="ECO:0000256" key="10">
    <source>
        <dbReference type="ARBA" id="ARBA00022884"/>
    </source>
</evidence>
<keyword evidence="6" id="KW-0548">Nucleotidyltransferase</keyword>
<dbReference type="GO" id="GO:0000049">
    <property type="term" value="F:tRNA binding"/>
    <property type="evidence" value="ECO:0007669"/>
    <property type="project" value="UniProtKB-KW"/>
</dbReference>
<dbReference type="InterPro" id="IPR003607">
    <property type="entry name" value="HD/PDEase_dom"/>
</dbReference>
<sequence length="512" mass="56070">MLPSYHRVRGRLAANMAEPTGSIAPRTDAALARLARHPGVSAAAAVIGPGAQGWVVGGAVRDALLGRSLSDIDVVVRGADPAVVARTVARRLRAPAFELSREFGQWRVDARRGERGTAGFTLDVAPLQGASLVEDLRRRDFTVNAIAVALSAPPQLEDPLGGLDDLRRGALVLASEEAFRDDPVRLLRLARFRAELAFEPTAEVLARARADAQLLARAAPERLLQELRKTVAAEGVLAGLELMDRASLTERVLPELAALRGVEQSHFHHLDVYDHTLEVLRQLLLLERQLAEFFGREVAEELARELGRPLADDFTRGQAVRLAALLHDIGKPRTRAVRPDGRVTFIGHDEVGAEMTLTLCRRLRTSTTLARFLAEIVRNHLALGFLVHERPLSRRRVYDYLRRCEPVEVEVTYLSCADRLATRGRNAEQAIAVHLELARELMAAALAWRRAGGAPRPPLRGDELARVLGITPGPLLGELLEELRAAVYAGEVADPQEAIAHARRRLEAIAAD</sequence>
<dbReference type="Pfam" id="PF01743">
    <property type="entry name" value="PolyA_pol"/>
    <property type="match status" value="1"/>
</dbReference>
<keyword evidence="5" id="KW-0819">tRNA processing</keyword>
<dbReference type="PANTHER" id="PTHR47545:SF2">
    <property type="entry name" value="CC-ADDING TRNA NUCLEOTIDYLTRANSFERASE"/>
    <property type="match status" value="1"/>
</dbReference>
<evidence type="ECO:0000256" key="11">
    <source>
        <dbReference type="RuleBase" id="RU003953"/>
    </source>
</evidence>
<gene>
    <name evidence="13" type="ORF">SAMN02745716_1310</name>
</gene>
<reference evidence="14" key="1">
    <citation type="submission" date="2016-10" db="EMBL/GenBank/DDBJ databases">
        <authorList>
            <person name="Varghese N."/>
            <person name="Submissions S."/>
        </authorList>
    </citation>
    <scope>NUCLEOTIDE SEQUENCE [LARGE SCALE GENOMIC DNA]</scope>
    <source>
        <strain evidence="14">ATCC 35263</strain>
    </source>
</reference>
<evidence type="ECO:0000256" key="3">
    <source>
        <dbReference type="ARBA" id="ARBA00022555"/>
    </source>
</evidence>
<protein>
    <submittedName>
        <fullName evidence="13">Poly(A) polymerase</fullName>
    </submittedName>
</protein>
<organism evidence="13 14">
    <name type="scientific">Thermoleophilum album</name>
    <dbReference type="NCBI Taxonomy" id="29539"/>
    <lineage>
        <taxon>Bacteria</taxon>
        <taxon>Bacillati</taxon>
        <taxon>Actinomycetota</taxon>
        <taxon>Thermoleophilia</taxon>
        <taxon>Thermoleophilales</taxon>
        <taxon>Thermoleophilaceae</taxon>
        <taxon>Thermoleophilum</taxon>
    </lineage>
</organism>
<dbReference type="GO" id="GO:0000166">
    <property type="term" value="F:nucleotide binding"/>
    <property type="evidence" value="ECO:0007669"/>
    <property type="project" value="UniProtKB-KW"/>
</dbReference>
<evidence type="ECO:0000256" key="6">
    <source>
        <dbReference type="ARBA" id="ARBA00022695"/>
    </source>
</evidence>
<dbReference type="SUPFAM" id="SSF81301">
    <property type="entry name" value="Nucleotidyltransferase"/>
    <property type="match status" value="1"/>
</dbReference>
<dbReference type="PROSITE" id="PS51831">
    <property type="entry name" value="HD"/>
    <property type="match status" value="1"/>
</dbReference>
<dbReference type="InterPro" id="IPR006675">
    <property type="entry name" value="HDIG_dom"/>
</dbReference>
<dbReference type="AlphaFoldDB" id="A0A1H6FTQ7"/>
<keyword evidence="8" id="KW-0547">Nucleotide-binding</keyword>
<dbReference type="InterPro" id="IPR006674">
    <property type="entry name" value="HD_domain"/>
</dbReference>
<dbReference type="Gene3D" id="3.30.460.10">
    <property type="entry name" value="Beta Polymerase, domain 2"/>
    <property type="match status" value="1"/>
</dbReference>
<keyword evidence="3" id="KW-0820">tRNA-binding</keyword>
<dbReference type="Proteomes" id="UP000222056">
    <property type="component" value="Unassembled WGS sequence"/>
</dbReference>